<dbReference type="InterPro" id="IPR002136">
    <property type="entry name" value="Ribosomal_uL4"/>
</dbReference>
<dbReference type="STRING" id="1802624.A2982_01665"/>
<comment type="subunit">
    <text evidence="5">Part of the 50S ribosomal subunit.</text>
</comment>
<dbReference type="PANTHER" id="PTHR10746">
    <property type="entry name" value="50S RIBOSOMAL PROTEIN L4"/>
    <property type="match status" value="1"/>
</dbReference>
<evidence type="ECO:0000256" key="4">
    <source>
        <dbReference type="ARBA" id="ARBA00035244"/>
    </source>
</evidence>
<reference evidence="7 8" key="1">
    <citation type="journal article" date="2016" name="Nat. Commun.">
        <title>Thousands of microbial genomes shed light on interconnected biogeochemical processes in an aquifer system.</title>
        <authorList>
            <person name="Anantharaman K."/>
            <person name="Brown C.T."/>
            <person name="Hug L.A."/>
            <person name="Sharon I."/>
            <person name="Castelle C.J."/>
            <person name="Probst A.J."/>
            <person name="Thomas B.C."/>
            <person name="Singh A."/>
            <person name="Wilkins M.J."/>
            <person name="Karaoz U."/>
            <person name="Brodie E.L."/>
            <person name="Williams K.H."/>
            <person name="Hubbard S.S."/>
            <person name="Banfield J.F."/>
        </authorList>
    </citation>
    <scope>NUCLEOTIDE SEQUENCE [LARGE SCALE GENOMIC DNA]</scope>
</reference>
<dbReference type="InterPro" id="IPR023574">
    <property type="entry name" value="Ribosomal_uL4_dom_sf"/>
</dbReference>
<dbReference type="GO" id="GO:1990904">
    <property type="term" value="C:ribonucleoprotein complex"/>
    <property type="evidence" value="ECO:0007669"/>
    <property type="project" value="UniProtKB-KW"/>
</dbReference>
<dbReference type="GO" id="GO:0005840">
    <property type="term" value="C:ribosome"/>
    <property type="evidence" value="ECO:0007669"/>
    <property type="project" value="UniProtKB-KW"/>
</dbReference>
<dbReference type="Pfam" id="PF00573">
    <property type="entry name" value="Ribosomal_L4"/>
    <property type="match status" value="1"/>
</dbReference>
<feature type="compositionally biased region" description="Basic and acidic residues" evidence="6">
    <location>
        <begin position="48"/>
        <end position="57"/>
    </location>
</feature>
<organism evidence="7 8">
    <name type="scientific">candidate division WWE3 bacterium RIFCSPLOWO2_01_FULL_39_13</name>
    <dbReference type="NCBI Taxonomy" id="1802624"/>
    <lineage>
        <taxon>Bacteria</taxon>
        <taxon>Katanobacteria</taxon>
    </lineage>
</organism>
<keyword evidence="2 5" id="KW-0689">Ribosomal protein</keyword>
<protein>
    <recommendedName>
        <fullName evidence="4 5">Large ribosomal subunit protein uL4</fullName>
    </recommendedName>
</protein>
<comment type="function">
    <text evidence="5">One of the primary rRNA binding proteins, this protein initially binds near the 5'-end of the 23S rRNA. It is important during the early stages of 50S assembly. It makes multiple contacts with different domains of the 23S rRNA in the assembled 50S subunit and ribosome.</text>
</comment>
<evidence type="ECO:0000313" key="7">
    <source>
        <dbReference type="EMBL" id="OGC52176.1"/>
    </source>
</evidence>
<dbReference type="HAMAP" id="MF_01328_B">
    <property type="entry name" value="Ribosomal_uL4_B"/>
    <property type="match status" value="1"/>
</dbReference>
<comment type="similarity">
    <text evidence="1 5">Belongs to the universal ribosomal protein uL4 family.</text>
</comment>
<feature type="compositionally biased region" description="Basic residues" evidence="6">
    <location>
        <begin position="58"/>
        <end position="69"/>
    </location>
</feature>
<keyword evidence="3 5" id="KW-0687">Ribonucleoprotein</keyword>
<comment type="function">
    <text evidence="5">Forms part of the polypeptide exit tunnel.</text>
</comment>
<sequence length="205" mass="22914">MKIKTYDFTGKETGSVEYSGLSGDNINEPLCLQYIRIYGINHRQGTSKTKDRGEVRGGGRKPYRQKGTGRARAGSTRSPIWVGGGKTHGPKPRDWSAGFTRKMQKAVEKSAFADKILKDGLGLFEYPENKKISTGDAQSFLEKINKTGKILVIHDDIVSLYKSFRNIPHVNVVRFGELCAYDVLASKEVLIEKKAFDLVSNRIKE</sequence>
<accession>A0A1F4V4Z9</accession>
<dbReference type="SUPFAM" id="SSF52166">
    <property type="entry name" value="Ribosomal protein L4"/>
    <property type="match status" value="1"/>
</dbReference>
<dbReference type="PANTHER" id="PTHR10746:SF6">
    <property type="entry name" value="LARGE RIBOSOMAL SUBUNIT PROTEIN UL4M"/>
    <property type="match status" value="1"/>
</dbReference>
<evidence type="ECO:0000256" key="6">
    <source>
        <dbReference type="SAM" id="MobiDB-lite"/>
    </source>
</evidence>
<dbReference type="InterPro" id="IPR013005">
    <property type="entry name" value="Ribosomal_uL4-like"/>
</dbReference>
<comment type="caution">
    <text evidence="7">The sequence shown here is derived from an EMBL/GenBank/DDBJ whole genome shotgun (WGS) entry which is preliminary data.</text>
</comment>
<dbReference type="AlphaFoldDB" id="A0A1F4V4Z9"/>
<dbReference type="NCBIfam" id="TIGR03953">
    <property type="entry name" value="rplD_bact"/>
    <property type="match status" value="1"/>
</dbReference>
<dbReference type="GO" id="GO:0003735">
    <property type="term" value="F:structural constituent of ribosome"/>
    <property type="evidence" value="ECO:0007669"/>
    <property type="project" value="InterPro"/>
</dbReference>
<evidence type="ECO:0000256" key="2">
    <source>
        <dbReference type="ARBA" id="ARBA00022980"/>
    </source>
</evidence>
<evidence type="ECO:0000256" key="1">
    <source>
        <dbReference type="ARBA" id="ARBA00010528"/>
    </source>
</evidence>
<gene>
    <name evidence="5" type="primary">rplD</name>
    <name evidence="7" type="ORF">A2982_01665</name>
</gene>
<dbReference type="GO" id="GO:0006412">
    <property type="term" value="P:translation"/>
    <property type="evidence" value="ECO:0007669"/>
    <property type="project" value="UniProtKB-UniRule"/>
</dbReference>
<dbReference type="EMBL" id="MEVH01000005">
    <property type="protein sequence ID" value="OGC52176.1"/>
    <property type="molecule type" value="Genomic_DNA"/>
</dbReference>
<evidence type="ECO:0000256" key="3">
    <source>
        <dbReference type="ARBA" id="ARBA00023274"/>
    </source>
</evidence>
<dbReference type="GO" id="GO:0019843">
    <property type="term" value="F:rRNA binding"/>
    <property type="evidence" value="ECO:0007669"/>
    <property type="project" value="UniProtKB-UniRule"/>
</dbReference>
<evidence type="ECO:0000256" key="5">
    <source>
        <dbReference type="HAMAP-Rule" id="MF_01328"/>
    </source>
</evidence>
<feature type="region of interest" description="Disordered" evidence="6">
    <location>
        <begin position="45"/>
        <end position="96"/>
    </location>
</feature>
<name>A0A1F4V4Z9_UNCKA</name>
<evidence type="ECO:0000313" key="8">
    <source>
        <dbReference type="Proteomes" id="UP000178771"/>
    </source>
</evidence>
<keyword evidence="5" id="KW-0699">rRNA-binding</keyword>
<proteinExistence type="inferred from homology"/>
<dbReference type="Proteomes" id="UP000178771">
    <property type="component" value="Unassembled WGS sequence"/>
</dbReference>
<dbReference type="Gene3D" id="3.40.1370.10">
    <property type="match status" value="1"/>
</dbReference>
<keyword evidence="5" id="KW-0694">RNA-binding</keyword>